<dbReference type="InterPro" id="IPR046879">
    <property type="entry name" value="KANL3/Tex30_Abhydrolase"/>
</dbReference>
<proteinExistence type="predicted"/>
<dbReference type="InterPro" id="IPR036249">
    <property type="entry name" value="Thioredoxin-like_sf"/>
</dbReference>
<dbReference type="PANTHER" id="PTHR13136">
    <property type="entry name" value="TESTIS DEVELOPMENT PROTEIN PRTD"/>
    <property type="match status" value="1"/>
</dbReference>
<dbReference type="InterPro" id="IPR029058">
    <property type="entry name" value="AB_hydrolase_fold"/>
</dbReference>
<dbReference type="KEGG" id="lpil:LIP_0088"/>
<dbReference type="Pfam" id="PF14595">
    <property type="entry name" value="Thioredoxin_9"/>
    <property type="match status" value="1"/>
</dbReference>
<dbReference type="EMBL" id="AP014924">
    <property type="protein sequence ID" value="BAS25945.1"/>
    <property type="molecule type" value="Genomic_DNA"/>
</dbReference>
<name>A0A0K2SFS6_LIMPI</name>
<reference evidence="4" key="2">
    <citation type="journal article" date="2016" name="Int. J. Syst. Evol. Microbiol.">
        <title>Complete genome sequence and cell structure of Limnochorda pilosa, a Gram-negative spore-former within the phylum Firmicutes.</title>
        <authorList>
            <person name="Watanabe M."/>
            <person name="Kojima H."/>
            <person name="Fukui M."/>
        </authorList>
    </citation>
    <scope>NUCLEOTIDE SEQUENCE [LARGE SCALE GENOMIC DNA]</scope>
    <source>
        <strain evidence="4">HC45</strain>
    </source>
</reference>
<keyword evidence="4" id="KW-1185">Reference proteome</keyword>
<organism evidence="3 4">
    <name type="scientific">Limnochorda pilosa</name>
    <dbReference type="NCBI Taxonomy" id="1555112"/>
    <lineage>
        <taxon>Bacteria</taxon>
        <taxon>Bacillati</taxon>
        <taxon>Bacillota</taxon>
        <taxon>Limnochordia</taxon>
        <taxon>Limnochordales</taxon>
        <taxon>Limnochordaceae</taxon>
        <taxon>Limnochorda</taxon>
    </lineage>
</organism>
<evidence type="ECO:0000259" key="2">
    <source>
        <dbReference type="Pfam" id="PF20408"/>
    </source>
</evidence>
<dbReference type="SUPFAM" id="SSF53474">
    <property type="entry name" value="alpha/beta-Hydrolases"/>
    <property type="match status" value="1"/>
</dbReference>
<evidence type="ECO:0000256" key="1">
    <source>
        <dbReference type="SAM" id="MobiDB-lite"/>
    </source>
</evidence>
<dbReference type="STRING" id="1555112.LIP_0088"/>
<dbReference type="CDD" id="cd02947">
    <property type="entry name" value="TRX_family"/>
    <property type="match status" value="1"/>
</dbReference>
<feature type="domain" description="KANL3/Tex30 alpha/beta hydrolase-like" evidence="2">
    <location>
        <begin position="234"/>
        <end position="395"/>
    </location>
</feature>
<dbReference type="Gene3D" id="3.40.30.10">
    <property type="entry name" value="Glutaredoxin"/>
    <property type="match status" value="1"/>
</dbReference>
<dbReference type="SUPFAM" id="SSF52833">
    <property type="entry name" value="Thioredoxin-like"/>
    <property type="match status" value="1"/>
</dbReference>
<dbReference type="InterPro" id="IPR026555">
    <property type="entry name" value="NSL3/Tex30"/>
</dbReference>
<dbReference type="AlphaFoldDB" id="A0A0K2SFS6"/>
<accession>A0A0K2SFS6</accession>
<dbReference type="Pfam" id="PF20408">
    <property type="entry name" value="Abhydrolase_11"/>
    <property type="match status" value="1"/>
</dbReference>
<dbReference type="PANTHER" id="PTHR13136:SF11">
    <property type="entry name" value="TESTIS-EXPRESSED PROTEIN 30"/>
    <property type="match status" value="1"/>
</dbReference>
<protein>
    <recommendedName>
        <fullName evidence="2">KANL3/Tex30 alpha/beta hydrolase-like domain-containing protein</fullName>
    </recommendedName>
</protein>
<feature type="region of interest" description="Disordered" evidence="1">
    <location>
        <begin position="414"/>
        <end position="447"/>
    </location>
</feature>
<sequence length="447" mass="47518">MAEQAPERGPTPGLKAPLSAEEYGRGLSFAAFLARAGSSRQRMARIYRQVEPDPDTVEAFRRFGADGGRLYAVVEGWCGDCAQVVPVLARVAAEAAVPLVFFERDADPDLAGRHQTGGKGRIPLVVAMDAQGNEVGRFVERPAAANRLLRTVRAAQADPSAPAARTRAQAELARGYERGGLRAALLEELRATIGGETLETEIGSPAGRLPAILHPAQGWLAAAPGERATWPLAVVAHGANHDMAHPLSRHLCQRLAQRGITAVRFAFAFRLAGSPPSAWAKEETLQVEATLDHLSRAYGVPAESVFLAGKSIGAAAAVEAAHRRDVAGIIAFGFPFHGRDGSWRWRPDVLVGAAPVLLLQGELDPMGPPEVVRPYVDAARADVTWRPIPGEGHGLAGKLQEVLDEAVAWLVERAERSHGSSTESDLQRPSGGRTIGSDGRAAPEALE</sequence>
<gene>
    <name evidence="3" type="ORF">LIP_0088</name>
</gene>
<evidence type="ECO:0000313" key="3">
    <source>
        <dbReference type="EMBL" id="BAS25945.1"/>
    </source>
</evidence>
<evidence type="ECO:0000313" key="4">
    <source>
        <dbReference type="Proteomes" id="UP000065807"/>
    </source>
</evidence>
<dbReference type="Gene3D" id="3.40.50.1820">
    <property type="entry name" value="alpha/beta hydrolase"/>
    <property type="match status" value="1"/>
</dbReference>
<reference evidence="4" key="1">
    <citation type="submission" date="2015-07" db="EMBL/GenBank/DDBJ databases">
        <title>Complete genome sequence and phylogenetic analysis of Limnochorda pilosa.</title>
        <authorList>
            <person name="Watanabe M."/>
            <person name="Kojima H."/>
            <person name="Fukui M."/>
        </authorList>
    </citation>
    <scope>NUCLEOTIDE SEQUENCE [LARGE SCALE GENOMIC DNA]</scope>
    <source>
        <strain evidence="4">HC45</strain>
    </source>
</reference>
<dbReference type="Proteomes" id="UP000065807">
    <property type="component" value="Chromosome"/>
</dbReference>